<dbReference type="Proteomes" id="UP000027120">
    <property type="component" value="Unassembled WGS sequence"/>
</dbReference>
<sequence>MHLSTQVSAAAAAEPQILPLSYSRGYKKTQHSFIYDGNEIKQSQHPILGFSEEVHVEYTVQLVDCGLLLFQNQDNLFLCNPLRGEVLELPQPLPVPSEVTVRYGIGFDSTIRSYKIVRVGRELSALRKVQIEVYTLGSPSWRVICPPESFSLKPVYPFDGLSAFGVIHWRKWDGRRKKACIISFDVKDEEFKETPLPDFGCPRKHIRQFNLTNLRGFLAVVSFPSSAHLEIWMLKDYQKKEWIREYKISTQVWERGPYKWARGPYNIPPRVANFRFWGSSDMGACSQGLVFAESFGHCKVVDLQNKCIWDMKLPEGYNESDRRTFSYTGSILSLRNFGNPIAEIPHKYRFLKTARTVYASP</sequence>
<dbReference type="InterPro" id="IPR050796">
    <property type="entry name" value="SCF_F-box_component"/>
</dbReference>
<organism evidence="2 3">
    <name type="scientific">Citrus sinensis</name>
    <name type="common">Sweet orange</name>
    <name type="synonym">Citrus aurantium var. sinensis</name>
    <dbReference type="NCBI Taxonomy" id="2711"/>
    <lineage>
        <taxon>Eukaryota</taxon>
        <taxon>Viridiplantae</taxon>
        <taxon>Streptophyta</taxon>
        <taxon>Embryophyta</taxon>
        <taxon>Tracheophyta</taxon>
        <taxon>Spermatophyta</taxon>
        <taxon>Magnoliopsida</taxon>
        <taxon>eudicotyledons</taxon>
        <taxon>Gunneridae</taxon>
        <taxon>Pentapetalae</taxon>
        <taxon>rosids</taxon>
        <taxon>malvids</taxon>
        <taxon>Sapindales</taxon>
        <taxon>Rutaceae</taxon>
        <taxon>Aurantioideae</taxon>
        <taxon>Citrus</taxon>
    </lineage>
</organism>
<dbReference type="Pfam" id="PF08268">
    <property type="entry name" value="FBA_3"/>
    <property type="match status" value="1"/>
</dbReference>
<protein>
    <recommendedName>
        <fullName evidence="1">F-box associated beta-propeller type 3 domain-containing protein</fullName>
    </recommendedName>
</protein>
<evidence type="ECO:0000259" key="1">
    <source>
        <dbReference type="Pfam" id="PF08268"/>
    </source>
</evidence>
<name>A0A067EYT0_CITSI</name>
<accession>A0A067EYT0</accession>
<dbReference type="AlphaFoldDB" id="A0A067EYT0"/>
<dbReference type="EMBL" id="KK784976">
    <property type="protein sequence ID" value="KDO56106.1"/>
    <property type="molecule type" value="Genomic_DNA"/>
</dbReference>
<dbReference type="InterPro" id="IPR013187">
    <property type="entry name" value="F-box-assoc_dom_typ3"/>
</dbReference>
<dbReference type="PANTHER" id="PTHR31672:SF13">
    <property type="entry name" value="F-BOX PROTEIN CPR30-LIKE"/>
    <property type="match status" value="1"/>
</dbReference>
<proteinExistence type="predicted"/>
<feature type="domain" description="F-box associated beta-propeller type 3" evidence="1">
    <location>
        <begin position="58"/>
        <end position="250"/>
    </location>
</feature>
<dbReference type="STRING" id="2711.A0A067EYT0"/>
<evidence type="ECO:0000313" key="2">
    <source>
        <dbReference type="EMBL" id="KDO56106.1"/>
    </source>
</evidence>
<dbReference type="SMR" id="A0A067EYT0"/>
<dbReference type="NCBIfam" id="TIGR01640">
    <property type="entry name" value="F_box_assoc_1"/>
    <property type="match status" value="1"/>
</dbReference>
<gene>
    <name evidence="2" type="ORF">CISIN_1g038884mg</name>
</gene>
<dbReference type="PANTHER" id="PTHR31672">
    <property type="entry name" value="BNACNNG10540D PROTEIN"/>
    <property type="match status" value="1"/>
</dbReference>
<keyword evidence="3" id="KW-1185">Reference proteome</keyword>
<reference evidence="2 3" key="1">
    <citation type="submission" date="2014-04" db="EMBL/GenBank/DDBJ databases">
        <authorList>
            <consortium name="International Citrus Genome Consortium"/>
            <person name="Gmitter F."/>
            <person name="Chen C."/>
            <person name="Farmerie W."/>
            <person name="Harkins T."/>
            <person name="Desany B."/>
            <person name="Mohiuddin M."/>
            <person name="Kodira C."/>
            <person name="Borodovsky M."/>
            <person name="Lomsadze A."/>
            <person name="Burns P."/>
            <person name="Jenkins J."/>
            <person name="Prochnik S."/>
            <person name="Shu S."/>
            <person name="Chapman J."/>
            <person name="Pitluck S."/>
            <person name="Schmutz J."/>
            <person name="Rokhsar D."/>
        </authorList>
    </citation>
    <scope>NUCLEOTIDE SEQUENCE</scope>
</reference>
<evidence type="ECO:0000313" key="3">
    <source>
        <dbReference type="Proteomes" id="UP000027120"/>
    </source>
</evidence>
<dbReference type="InterPro" id="IPR017451">
    <property type="entry name" value="F-box-assoc_interact_dom"/>
</dbReference>